<gene>
    <name evidence="1" type="ORF">A3J11_01975</name>
</gene>
<dbReference type="AlphaFoldDB" id="A0A1F6F1W1"/>
<dbReference type="Proteomes" id="UP000178919">
    <property type="component" value="Unassembled WGS sequence"/>
</dbReference>
<name>A0A1F6F1W1_9BACT</name>
<evidence type="ECO:0000313" key="1">
    <source>
        <dbReference type="EMBL" id="OGG79849.1"/>
    </source>
</evidence>
<comment type="caution">
    <text evidence="1">The sequence shown here is derived from an EMBL/GenBank/DDBJ whole genome shotgun (WGS) entry which is preliminary data.</text>
</comment>
<dbReference type="CDD" id="cd00085">
    <property type="entry name" value="HNHc"/>
    <property type="match status" value="1"/>
</dbReference>
<accession>A0A1F6F1W1</accession>
<organism evidence="1 2">
    <name type="scientific">Candidatus Kaiserbacteria bacterium RIFCSPLOWO2_02_FULL_55_12</name>
    <dbReference type="NCBI Taxonomy" id="1798522"/>
    <lineage>
        <taxon>Bacteria</taxon>
        <taxon>Candidatus Kaiseribacteriota</taxon>
    </lineage>
</organism>
<dbReference type="Gene3D" id="1.10.30.50">
    <property type="match status" value="1"/>
</dbReference>
<evidence type="ECO:0000313" key="2">
    <source>
        <dbReference type="Proteomes" id="UP000178919"/>
    </source>
</evidence>
<evidence type="ECO:0008006" key="3">
    <source>
        <dbReference type="Google" id="ProtNLM"/>
    </source>
</evidence>
<dbReference type="EMBL" id="MFMJ01000007">
    <property type="protein sequence ID" value="OGG79849.1"/>
    <property type="molecule type" value="Genomic_DNA"/>
</dbReference>
<proteinExistence type="predicted"/>
<protein>
    <recommendedName>
        <fullName evidence="3">HNH nuclease domain-containing protein</fullName>
    </recommendedName>
</protein>
<sequence>MYLMADKRKYADRREELIRAVAKRRRKIKSMAIEYKGGKCQLCGYSKYQGAFDLHHLDPKRKDFGISDKGYTRSWKKVKEELDKCILVCATCHREVEAGVTQLPEGIRE</sequence>
<dbReference type="InterPro" id="IPR003615">
    <property type="entry name" value="HNH_nuc"/>
</dbReference>
<reference evidence="1 2" key="1">
    <citation type="journal article" date="2016" name="Nat. Commun.">
        <title>Thousands of microbial genomes shed light on interconnected biogeochemical processes in an aquifer system.</title>
        <authorList>
            <person name="Anantharaman K."/>
            <person name="Brown C.T."/>
            <person name="Hug L.A."/>
            <person name="Sharon I."/>
            <person name="Castelle C.J."/>
            <person name="Probst A.J."/>
            <person name="Thomas B.C."/>
            <person name="Singh A."/>
            <person name="Wilkins M.J."/>
            <person name="Karaoz U."/>
            <person name="Brodie E.L."/>
            <person name="Williams K.H."/>
            <person name="Hubbard S.S."/>
            <person name="Banfield J.F."/>
        </authorList>
    </citation>
    <scope>NUCLEOTIDE SEQUENCE [LARGE SCALE GENOMIC DNA]</scope>
</reference>